<dbReference type="GO" id="GO:0051539">
    <property type="term" value="F:4 iron, 4 sulfur cluster binding"/>
    <property type="evidence" value="ECO:0007669"/>
    <property type="project" value="UniProtKB-UniRule"/>
</dbReference>
<evidence type="ECO:0000256" key="4">
    <source>
        <dbReference type="ARBA" id="ARBA00012622"/>
    </source>
</evidence>
<keyword evidence="9 17" id="KW-0671">Queuosine biosynthesis</keyword>
<accession>U7VBM6</accession>
<dbReference type="PATRIC" id="fig|1319815.3.peg.1109"/>
<sequence>MKVNYELEMQKELDKIGLNSEKKLLIHSCCAPCSCAILEYLKTYLNIDIYFYNPNITEKEEYITRLNEQFTFNDAMEFGMTIIEGEYSPGKDFIEKIKGFEKEKEGGARCYRCYKLRMDATAKKAKELGYEYFSTVLSISPMKNAQWINEIGIELEEKYGVKFLRGDFKKKSRYLRSVNLSKEHELYRQDYCGCIYSKLERMEKEKEKEKENGETQ</sequence>
<keyword evidence="6 17" id="KW-0004">4Fe-4S</keyword>
<dbReference type="PANTHER" id="PTHR36701:SF1">
    <property type="entry name" value="EPOXYQUEUOSINE REDUCTASE QUEH"/>
    <property type="match status" value="1"/>
</dbReference>
<keyword evidence="11 17" id="KW-0408">Iron</keyword>
<comment type="function">
    <text evidence="1 17">Catalyzes the conversion of epoxyqueuosine (oQ) to queuosine (Q), which is a hypermodified base found in the wobble positions of tRNA(Asp), tRNA(Asn), tRNA(His) and tRNA(Tyr).</text>
</comment>
<feature type="binding site" evidence="17">
    <location>
        <position position="30"/>
    </location>
    <ligand>
        <name>[4Fe-4S] cluster</name>
        <dbReference type="ChEBI" id="CHEBI:49883"/>
    </ligand>
</feature>
<dbReference type="GO" id="GO:0008616">
    <property type="term" value="P:tRNA queuosine(34) biosynthetic process"/>
    <property type="evidence" value="ECO:0007669"/>
    <property type="project" value="UniProtKB-UniRule"/>
</dbReference>
<evidence type="ECO:0000256" key="12">
    <source>
        <dbReference type="ARBA" id="ARBA00023014"/>
    </source>
</evidence>
<evidence type="ECO:0000256" key="10">
    <source>
        <dbReference type="ARBA" id="ARBA00023002"/>
    </source>
</evidence>
<dbReference type="HOGENOM" id="CLU_088177_1_0_0"/>
<dbReference type="GO" id="GO:0052693">
    <property type="term" value="F:epoxyqueuosine reductase activity"/>
    <property type="evidence" value="ECO:0007669"/>
    <property type="project" value="UniProtKB-UniRule"/>
</dbReference>
<comment type="similarity">
    <text evidence="3 17">Belongs to the QueH family.</text>
</comment>
<evidence type="ECO:0000313" key="18">
    <source>
        <dbReference type="EMBL" id="ERT68911.1"/>
    </source>
</evidence>
<dbReference type="Pfam" id="PF02677">
    <property type="entry name" value="QueH"/>
    <property type="match status" value="1"/>
</dbReference>
<evidence type="ECO:0000313" key="19">
    <source>
        <dbReference type="Proteomes" id="UP000017081"/>
    </source>
</evidence>
<dbReference type="EC" id="1.17.99.6" evidence="4 17"/>
<feature type="binding site" evidence="17">
    <location>
        <position position="113"/>
    </location>
    <ligand>
        <name>[4Fe-4S] cluster</name>
        <dbReference type="ChEBI" id="CHEBI:49883"/>
    </ligand>
</feature>
<keyword evidence="8 17" id="KW-0479">Metal-binding</keyword>
<proteinExistence type="inferred from homology"/>
<evidence type="ECO:0000256" key="2">
    <source>
        <dbReference type="ARBA" id="ARBA00004691"/>
    </source>
</evidence>
<keyword evidence="14 17" id="KW-0676">Redox-active center</keyword>
<comment type="caution">
    <text evidence="18">The sequence shown here is derived from an EMBL/GenBank/DDBJ whole genome shotgun (WGS) entry which is preliminary data.</text>
</comment>
<reference evidence="18 19" key="1">
    <citation type="submission" date="2013-08" db="EMBL/GenBank/DDBJ databases">
        <authorList>
            <person name="Weinstock G."/>
            <person name="Sodergren E."/>
            <person name="Wylie T."/>
            <person name="Fulton L."/>
            <person name="Fulton R."/>
            <person name="Fronick C."/>
            <person name="O'Laughlin M."/>
            <person name="Godfrey J."/>
            <person name="Miner T."/>
            <person name="Herter B."/>
            <person name="Appelbaum E."/>
            <person name="Cordes M."/>
            <person name="Lek S."/>
            <person name="Wollam A."/>
            <person name="Pepin K.H."/>
            <person name="Palsikar V.B."/>
            <person name="Mitreva M."/>
            <person name="Wilson R.K."/>
        </authorList>
    </citation>
    <scope>NUCLEOTIDE SEQUENCE [LARGE SCALE GENOMIC DNA]</scope>
    <source>
        <strain evidence="18 19">ATCC BAA-474</strain>
    </source>
</reference>
<evidence type="ECO:0000256" key="5">
    <source>
        <dbReference type="ARBA" id="ARBA00016895"/>
    </source>
</evidence>
<dbReference type="UniPathway" id="UPA00392"/>
<keyword evidence="19" id="KW-1185">Reference proteome</keyword>
<evidence type="ECO:0000256" key="15">
    <source>
        <dbReference type="ARBA" id="ARBA00031446"/>
    </source>
</evidence>
<evidence type="ECO:0000256" key="13">
    <source>
        <dbReference type="ARBA" id="ARBA00023157"/>
    </source>
</evidence>
<feature type="disulfide bond" description="Redox-active" evidence="17">
    <location>
        <begin position="192"/>
        <end position="194"/>
    </location>
</feature>
<dbReference type="PANTHER" id="PTHR36701">
    <property type="entry name" value="EPOXYQUEUOSINE REDUCTASE QUEH"/>
    <property type="match status" value="1"/>
</dbReference>
<dbReference type="Proteomes" id="UP000017081">
    <property type="component" value="Unassembled WGS sequence"/>
</dbReference>
<evidence type="ECO:0000256" key="9">
    <source>
        <dbReference type="ARBA" id="ARBA00022785"/>
    </source>
</evidence>
<protein>
    <recommendedName>
        <fullName evidence="5 17">Epoxyqueuosine reductase QueH</fullName>
        <ecNumber evidence="4 17">1.17.99.6</ecNumber>
    </recommendedName>
    <alternativeName>
        <fullName evidence="15 17">Queuosine biosynthesis protein QueH</fullName>
    </alternativeName>
</protein>
<dbReference type="STRING" id="1319815.HMPREF0202_01153"/>
<dbReference type="AlphaFoldDB" id="U7VBM6"/>
<keyword evidence="10 17" id="KW-0560">Oxidoreductase</keyword>
<evidence type="ECO:0000256" key="14">
    <source>
        <dbReference type="ARBA" id="ARBA00023284"/>
    </source>
</evidence>
<evidence type="ECO:0000256" key="16">
    <source>
        <dbReference type="ARBA" id="ARBA00047415"/>
    </source>
</evidence>
<dbReference type="HAMAP" id="MF_02089">
    <property type="entry name" value="QueH"/>
    <property type="match status" value="1"/>
</dbReference>
<name>U7VBM6_9FUSO</name>
<evidence type="ECO:0000256" key="11">
    <source>
        <dbReference type="ARBA" id="ARBA00023004"/>
    </source>
</evidence>
<evidence type="ECO:0000256" key="7">
    <source>
        <dbReference type="ARBA" id="ARBA00022694"/>
    </source>
</evidence>
<dbReference type="EMBL" id="AXZF01000041">
    <property type="protein sequence ID" value="ERT68911.1"/>
    <property type="molecule type" value="Genomic_DNA"/>
</dbReference>
<dbReference type="eggNOG" id="COG1636">
    <property type="taxonomic scope" value="Bacteria"/>
</dbReference>
<evidence type="ECO:0000256" key="3">
    <source>
        <dbReference type="ARBA" id="ARBA00008207"/>
    </source>
</evidence>
<comment type="catalytic activity">
    <reaction evidence="16 17">
        <text>epoxyqueuosine(34) in tRNA + AH2 = queuosine(34) in tRNA + A + H2O</text>
        <dbReference type="Rhea" id="RHEA:32159"/>
        <dbReference type="Rhea" id="RHEA-COMP:18571"/>
        <dbReference type="Rhea" id="RHEA-COMP:18582"/>
        <dbReference type="ChEBI" id="CHEBI:13193"/>
        <dbReference type="ChEBI" id="CHEBI:15377"/>
        <dbReference type="ChEBI" id="CHEBI:17499"/>
        <dbReference type="ChEBI" id="CHEBI:194431"/>
        <dbReference type="ChEBI" id="CHEBI:194443"/>
        <dbReference type="EC" id="1.17.99.6"/>
    </reaction>
</comment>
<keyword evidence="7 17" id="KW-0819">tRNA processing</keyword>
<dbReference type="GO" id="GO:0046872">
    <property type="term" value="F:metal ion binding"/>
    <property type="evidence" value="ECO:0007669"/>
    <property type="project" value="UniProtKB-KW"/>
</dbReference>
<dbReference type="InterPro" id="IPR003828">
    <property type="entry name" value="QueH"/>
</dbReference>
<evidence type="ECO:0000256" key="8">
    <source>
        <dbReference type="ARBA" id="ARBA00022723"/>
    </source>
</evidence>
<organism evidence="18 19">
    <name type="scientific">Cetobacterium somerae ATCC BAA-474</name>
    <dbReference type="NCBI Taxonomy" id="1319815"/>
    <lineage>
        <taxon>Bacteria</taxon>
        <taxon>Fusobacteriati</taxon>
        <taxon>Fusobacteriota</taxon>
        <taxon>Fusobacteriia</taxon>
        <taxon>Fusobacteriales</taxon>
        <taxon>Fusobacteriaceae</taxon>
        <taxon>Cetobacterium</taxon>
    </lineage>
</organism>
<dbReference type="RefSeq" id="WP_023050693.1">
    <property type="nucleotide sequence ID" value="NZ_KI518185.1"/>
</dbReference>
<gene>
    <name evidence="17" type="primary">queH</name>
    <name evidence="18" type="ORF">HMPREF0202_01153</name>
</gene>
<evidence type="ECO:0000256" key="17">
    <source>
        <dbReference type="HAMAP-Rule" id="MF_02089"/>
    </source>
</evidence>
<feature type="binding site" evidence="17">
    <location>
        <position position="110"/>
    </location>
    <ligand>
        <name>[4Fe-4S] cluster</name>
        <dbReference type="ChEBI" id="CHEBI:49883"/>
    </ligand>
</feature>
<evidence type="ECO:0000256" key="1">
    <source>
        <dbReference type="ARBA" id="ARBA00002268"/>
    </source>
</evidence>
<evidence type="ECO:0000256" key="6">
    <source>
        <dbReference type="ARBA" id="ARBA00022485"/>
    </source>
</evidence>
<keyword evidence="13 17" id="KW-1015">Disulfide bond</keyword>
<keyword evidence="12 17" id="KW-0411">Iron-sulfur</keyword>
<comment type="pathway">
    <text evidence="2 17">tRNA modification; tRNA-queuosine biosynthesis.</text>
</comment>
<feature type="binding site" evidence="17">
    <location>
        <position position="29"/>
    </location>
    <ligand>
        <name>[4Fe-4S] cluster</name>
        <dbReference type="ChEBI" id="CHEBI:49883"/>
    </ligand>
</feature>